<dbReference type="AlphaFoldDB" id="A0AA41S0K3"/>
<dbReference type="EMBL" id="JAJJMA010063381">
    <property type="protein sequence ID" value="MCL7026999.1"/>
    <property type="molecule type" value="Genomic_DNA"/>
</dbReference>
<gene>
    <name evidence="2" type="ORF">MKW94_022781</name>
</gene>
<protein>
    <submittedName>
        <fullName evidence="2">Uncharacterized protein</fullName>
    </submittedName>
</protein>
<name>A0AA41S0K3_PAPNU</name>
<proteinExistence type="predicted"/>
<sequence length="79" mass="9128">MSWSRNGDETSSKLGFKGISGDDNTNPRSIEDRCSTRRIVKTQCKTEEVEPGIFIRKCEKTEQILKDCKTEDFIYNHII</sequence>
<dbReference type="Proteomes" id="UP001177140">
    <property type="component" value="Unassembled WGS sequence"/>
</dbReference>
<evidence type="ECO:0000313" key="2">
    <source>
        <dbReference type="EMBL" id="MCL7026999.1"/>
    </source>
</evidence>
<dbReference type="InterPro" id="IPR053346">
    <property type="entry name" value="Fra_a_1-associated"/>
</dbReference>
<feature type="compositionally biased region" description="Basic and acidic residues" evidence="1">
    <location>
        <begin position="1"/>
        <end position="11"/>
    </location>
</feature>
<evidence type="ECO:0000256" key="1">
    <source>
        <dbReference type="SAM" id="MobiDB-lite"/>
    </source>
</evidence>
<reference evidence="2" key="1">
    <citation type="submission" date="2022-03" db="EMBL/GenBank/DDBJ databases">
        <title>A functionally conserved STORR gene fusion in Papaver species that diverged 16.8 million years ago.</title>
        <authorList>
            <person name="Catania T."/>
        </authorList>
    </citation>
    <scope>NUCLEOTIDE SEQUENCE</scope>
    <source>
        <strain evidence="2">S-191538</strain>
    </source>
</reference>
<evidence type="ECO:0000313" key="3">
    <source>
        <dbReference type="Proteomes" id="UP001177140"/>
    </source>
</evidence>
<keyword evidence="3" id="KW-1185">Reference proteome</keyword>
<organism evidence="2 3">
    <name type="scientific">Papaver nudicaule</name>
    <name type="common">Iceland poppy</name>
    <dbReference type="NCBI Taxonomy" id="74823"/>
    <lineage>
        <taxon>Eukaryota</taxon>
        <taxon>Viridiplantae</taxon>
        <taxon>Streptophyta</taxon>
        <taxon>Embryophyta</taxon>
        <taxon>Tracheophyta</taxon>
        <taxon>Spermatophyta</taxon>
        <taxon>Magnoliopsida</taxon>
        <taxon>Ranunculales</taxon>
        <taxon>Papaveraceae</taxon>
        <taxon>Papaveroideae</taxon>
        <taxon>Papaver</taxon>
    </lineage>
</organism>
<feature type="region of interest" description="Disordered" evidence="1">
    <location>
        <begin position="1"/>
        <end position="30"/>
    </location>
</feature>
<dbReference type="PANTHER" id="PTHR35722">
    <property type="entry name" value="MAL D 1-ASSOCIATED PROTEIN"/>
    <property type="match status" value="1"/>
</dbReference>
<comment type="caution">
    <text evidence="2">The sequence shown here is derived from an EMBL/GenBank/DDBJ whole genome shotgun (WGS) entry which is preliminary data.</text>
</comment>
<accession>A0AA41S0K3</accession>
<dbReference type="PANTHER" id="PTHR35722:SF1">
    <property type="entry name" value="MAL D 1-ASSOCIATED PROTEIN"/>
    <property type="match status" value="1"/>
</dbReference>